<accession>A2BMH1</accession>
<proteinExistence type="predicted"/>
<evidence type="ECO:0000313" key="1">
    <source>
        <dbReference type="EMBL" id="ABM81182.1"/>
    </source>
</evidence>
<dbReference type="EnsemblBacteria" id="ABM81182">
    <property type="protein sequence ID" value="ABM81182"/>
    <property type="gene ID" value="Hbut_1355"/>
</dbReference>
<dbReference type="KEGG" id="hbu:Hbut_1355"/>
<organism evidence="1 2">
    <name type="scientific">Hyperthermus butylicus (strain DSM 5456 / JCM 9403 / PLM1-5)</name>
    <dbReference type="NCBI Taxonomy" id="415426"/>
    <lineage>
        <taxon>Archaea</taxon>
        <taxon>Thermoproteota</taxon>
        <taxon>Thermoprotei</taxon>
        <taxon>Desulfurococcales</taxon>
        <taxon>Pyrodictiaceae</taxon>
        <taxon>Hyperthermus</taxon>
    </lineage>
</organism>
<name>A2BMH1_HYPBU</name>
<dbReference type="eggNOG" id="arCOG01975">
    <property type="taxonomic scope" value="Archaea"/>
</dbReference>
<dbReference type="OrthoDB" id="15511at2157"/>
<dbReference type="AlphaFoldDB" id="A2BMH1"/>
<dbReference type="EMBL" id="CP000493">
    <property type="protein sequence ID" value="ABM81182.1"/>
    <property type="molecule type" value="Genomic_DNA"/>
</dbReference>
<evidence type="ECO:0000313" key="2">
    <source>
        <dbReference type="Proteomes" id="UP000002593"/>
    </source>
</evidence>
<protein>
    <submittedName>
        <fullName evidence="1">Uncharacterized protein</fullName>
    </submittedName>
</protein>
<reference evidence="1 2" key="1">
    <citation type="journal article" date="2007" name="Archaea">
        <title>The genome of Hyperthermus butylicus: a sulfur-reducing, peptide fermenting, neutrophilic Crenarchaeote growing up to 108 degrees C.</title>
        <authorList>
            <person name="Brugger K."/>
            <person name="Chen L."/>
            <person name="Stark M."/>
            <person name="Zibat A."/>
            <person name="Redder P."/>
            <person name="Ruepp A."/>
            <person name="Awayez M."/>
            <person name="She Q."/>
            <person name="Garrett R.A."/>
            <person name="Klenk H.P."/>
        </authorList>
    </citation>
    <scope>NUCLEOTIDE SEQUENCE [LARGE SCALE GENOMIC DNA]</scope>
    <source>
        <strain evidence="2">DSM 5456 / JCM 9403 / PLM1-5</strain>
    </source>
</reference>
<dbReference type="STRING" id="415426.Hbut_1355"/>
<keyword evidence="2" id="KW-1185">Reference proteome</keyword>
<dbReference type="Proteomes" id="UP000002593">
    <property type="component" value="Chromosome"/>
</dbReference>
<dbReference type="RefSeq" id="WP_011822500.1">
    <property type="nucleotide sequence ID" value="NC_008818.1"/>
</dbReference>
<dbReference type="HOGENOM" id="CLU_1472065_0_0_2"/>
<sequence length="183" mass="19670">MKPLYLLILAALIGAAIGFAVVLYNSHSWESDMSGASSEASSPPNISIPEGRYVVILGSLGCPHCRALKAFFEDKLPGVALFCSIDARDSTCARAFASLVTARITMGVPTSVVCDNSSRRVVAIVLGEYGDVAGWRQLLNLSPAQRIPVYTGSSIVGYVEPRDHTEFYKLLCLDTLQDAERLG</sequence>
<dbReference type="GeneID" id="4781827"/>
<gene>
    <name evidence="1" type="ordered locus">Hbut_1355</name>
</gene>